<proteinExistence type="predicted"/>
<name>A0A9Q1L3B2_9SOLA</name>
<organism evidence="1 2">
    <name type="scientific">Anisodus acutangulus</name>
    <dbReference type="NCBI Taxonomy" id="402998"/>
    <lineage>
        <taxon>Eukaryota</taxon>
        <taxon>Viridiplantae</taxon>
        <taxon>Streptophyta</taxon>
        <taxon>Embryophyta</taxon>
        <taxon>Tracheophyta</taxon>
        <taxon>Spermatophyta</taxon>
        <taxon>Magnoliopsida</taxon>
        <taxon>eudicotyledons</taxon>
        <taxon>Gunneridae</taxon>
        <taxon>Pentapetalae</taxon>
        <taxon>asterids</taxon>
        <taxon>lamiids</taxon>
        <taxon>Solanales</taxon>
        <taxon>Solanaceae</taxon>
        <taxon>Solanoideae</taxon>
        <taxon>Hyoscyameae</taxon>
        <taxon>Anisodus</taxon>
    </lineage>
</organism>
<comment type="caution">
    <text evidence="1">The sequence shown here is derived from an EMBL/GenBank/DDBJ whole genome shotgun (WGS) entry which is preliminary data.</text>
</comment>
<dbReference type="EMBL" id="JAJAGQ010000024">
    <property type="protein sequence ID" value="KAJ8526439.1"/>
    <property type="molecule type" value="Genomic_DNA"/>
</dbReference>
<dbReference type="Proteomes" id="UP001152561">
    <property type="component" value="Unassembled WGS sequence"/>
</dbReference>
<dbReference type="AlphaFoldDB" id="A0A9Q1L3B2"/>
<accession>A0A9Q1L3B2</accession>
<reference evidence="2" key="1">
    <citation type="journal article" date="2023" name="Proc. Natl. Acad. Sci. U.S.A.">
        <title>Genomic and structural basis for evolution of tropane alkaloid biosynthesis.</title>
        <authorList>
            <person name="Wanga Y.-J."/>
            <person name="Taina T."/>
            <person name="Yua J.-Y."/>
            <person name="Lia J."/>
            <person name="Xua B."/>
            <person name="Chenc J."/>
            <person name="D'Auriad J.C."/>
            <person name="Huanga J.-P."/>
            <person name="Huanga S.-X."/>
        </authorList>
    </citation>
    <scope>NUCLEOTIDE SEQUENCE [LARGE SCALE GENOMIC DNA]</scope>
    <source>
        <strain evidence="2">cv. KIB-2019</strain>
    </source>
</reference>
<gene>
    <name evidence="1" type="ORF">K7X08_028916</name>
</gene>
<protein>
    <submittedName>
        <fullName evidence="1">Uncharacterized protein</fullName>
    </submittedName>
</protein>
<evidence type="ECO:0000313" key="1">
    <source>
        <dbReference type="EMBL" id="KAJ8526439.1"/>
    </source>
</evidence>
<keyword evidence="2" id="KW-1185">Reference proteome</keyword>
<sequence>MQSSAYWNLYNGEGFVMGGLPIHSFEGEFTRFLWTFCVKSLEAHKSSLLDCDINLCAVTPFYNALTHFSVNLTRKEPLVLEPHESDWCGIEEIVAVTLSMLLISDTTFVFTAFSPQLSTFLQFTMAILNWRIHQWGLLVVTIVILHELIETFAAASTSISDQATSITAVSTCSLMMTSFINYHASVNYIFGAQILALLICETIIICSTSENEGSCYFCKGLTDTGMKIDIPALVLFPLWHDLDGAIGSKLAGVLIGFILRKTCSRSDLFLTVPLYKVKATHEPYFFTICFSRDLFASGPLDPNFVGLSDPHSKSYHNHRYDISVAILEP</sequence>
<evidence type="ECO:0000313" key="2">
    <source>
        <dbReference type="Proteomes" id="UP001152561"/>
    </source>
</evidence>